<comment type="caution">
    <text evidence="1">The sequence shown here is derived from an EMBL/GenBank/DDBJ whole genome shotgun (WGS) entry which is preliminary data.</text>
</comment>
<accession>A0A1F7KGJ6</accession>
<dbReference type="SUPFAM" id="SSF52540">
    <property type="entry name" value="P-loop containing nucleoside triphosphate hydrolases"/>
    <property type="match status" value="1"/>
</dbReference>
<dbReference type="AlphaFoldDB" id="A0A1F7KGJ6"/>
<dbReference type="InterPro" id="IPR027417">
    <property type="entry name" value="P-loop_NTPase"/>
</dbReference>
<name>A0A1F7KGJ6_9BACT</name>
<sequence>MIETIDTKRTAKKASFEKLHQSLSETILKRITVSTHLDKLGFIGMINRTNTGALTTTIGKAPTEKPVVRHIQPIKAIARKLAQEREGIKPSTQLEFLRETVHIGEGVQLIKETIGPDLKNPAEWMDGLSLLLEAGVPVEKIFFIPTVRDPIDTLSSWMRMWKWDLENFPFKAFNLSFNKTLEAVQKAESLGILVVPYVHEFLRDFGSKKILARLMLACDLPFTLSMVEWDKNEDAYWQGQIVKYDVPPTEFIHGVLSKKHGGRGGLIWLPPEIILSNEQEIFVREKIKPAFEIYDFLTKFSKKQLRIK</sequence>
<dbReference type="Gene3D" id="3.40.50.300">
    <property type="entry name" value="P-loop containing nucleotide triphosphate hydrolases"/>
    <property type="match status" value="1"/>
</dbReference>
<evidence type="ECO:0000313" key="2">
    <source>
        <dbReference type="Proteomes" id="UP000178450"/>
    </source>
</evidence>
<proteinExistence type="predicted"/>
<reference evidence="1 2" key="1">
    <citation type="journal article" date="2016" name="Nat. Commun.">
        <title>Thousands of microbial genomes shed light on interconnected biogeochemical processes in an aquifer system.</title>
        <authorList>
            <person name="Anantharaman K."/>
            <person name="Brown C.T."/>
            <person name="Hug L.A."/>
            <person name="Sharon I."/>
            <person name="Castelle C.J."/>
            <person name="Probst A.J."/>
            <person name="Thomas B.C."/>
            <person name="Singh A."/>
            <person name="Wilkins M.J."/>
            <person name="Karaoz U."/>
            <person name="Brodie E.L."/>
            <person name="Williams K.H."/>
            <person name="Hubbard S.S."/>
            <person name="Banfield J.F."/>
        </authorList>
    </citation>
    <scope>NUCLEOTIDE SEQUENCE [LARGE SCALE GENOMIC DNA]</scope>
</reference>
<dbReference type="Proteomes" id="UP000178450">
    <property type="component" value="Unassembled WGS sequence"/>
</dbReference>
<organism evidence="1 2">
    <name type="scientific">Candidatus Roizmanbacteria bacterium RIFOXYA1_FULL_41_12</name>
    <dbReference type="NCBI Taxonomy" id="1802082"/>
    <lineage>
        <taxon>Bacteria</taxon>
        <taxon>Candidatus Roizmaniibacteriota</taxon>
    </lineage>
</organism>
<evidence type="ECO:0000313" key="1">
    <source>
        <dbReference type="EMBL" id="OGK66990.1"/>
    </source>
</evidence>
<dbReference type="EMBL" id="MGBG01000002">
    <property type="protein sequence ID" value="OGK66990.1"/>
    <property type="molecule type" value="Genomic_DNA"/>
</dbReference>
<protein>
    <submittedName>
        <fullName evidence="1">Uncharacterized protein</fullName>
    </submittedName>
</protein>
<gene>
    <name evidence="1" type="ORF">A2209_02950</name>
</gene>